<accession>A0A3L7AJZ2</accession>
<protein>
    <submittedName>
        <fullName evidence="2">Uncharacterized protein</fullName>
    </submittedName>
</protein>
<keyword evidence="3" id="KW-1185">Reference proteome</keyword>
<dbReference type="Proteomes" id="UP000269692">
    <property type="component" value="Unassembled WGS sequence"/>
</dbReference>
<dbReference type="RefSeq" id="WP_121622534.1">
    <property type="nucleotide sequence ID" value="NZ_JACIIW010000002.1"/>
</dbReference>
<dbReference type="Gene3D" id="6.10.250.2540">
    <property type="match status" value="1"/>
</dbReference>
<dbReference type="AlphaFoldDB" id="A0A3L7AJZ2"/>
<name>A0A3L7AJZ2_9HYPH</name>
<feature type="region of interest" description="Disordered" evidence="1">
    <location>
        <begin position="72"/>
        <end position="92"/>
    </location>
</feature>
<feature type="compositionally biased region" description="Pro residues" evidence="1">
    <location>
        <begin position="82"/>
        <end position="92"/>
    </location>
</feature>
<evidence type="ECO:0000313" key="3">
    <source>
        <dbReference type="Proteomes" id="UP000269692"/>
    </source>
</evidence>
<evidence type="ECO:0000256" key="1">
    <source>
        <dbReference type="SAM" id="MobiDB-lite"/>
    </source>
</evidence>
<dbReference type="EMBL" id="RCTF01000004">
    <property type="protein sequence ID" value="RLP80030.1"/>
    <property type="molecule type" value="Genomic_DNA"/>
</dbReference>
<sequence length="92" mass="10406">MPGEPQNLVLSLLREIREKLDAHDKRFDAQDKRFDTLDKKLDSLRQAINGESVLGRYAAAEVEERLEGIEKRLSVLEKGPGKKPPTPRKPTA</sequence>
<evidence type="ECO:0000313" key="2">
    <source>
        <dbReference type="EMBL" id="RLP80030.1"/>
    </source>
</evidence>
<reference evidence="2 3" key="1">
    <citation type="submission" date="2018-10" db="EMBL/GenBank/DDBJ databases">
        <title>Xanthobacter tagetidis genome sequencing and assembly.</title>
        <authorList>
            <person name="Maclea K.S."/>
            <person name="Goen A.E."/>
            <person name="Fatima S.A."/>
        </authorList>
    </citation>
    <scope>NUCLEOTIDE SEQUENCE [LARGE SCALE GENOMIC DNA]</scope>
    <source>
        <strain evidence="2 3">ATCC 700314</strain>
    </source>
</reference>
<gene>
    <name evidence="2" type="ORF">D9R14_06635</name>
</gene>
<comment type="caution">
    <text evidence="2">The sequence shown here is derived from an EMBL/GenBank/DDBJ whole genome shotgun (WGS) entry which is preliminary data.</text>
</comment>
<proteinExistence type="predicted"/>
<organism evidence="2 3">
    <name type="scientific">Xanthobacter tagetidis</name>
    <dbReference type="NCBI Taxonomy" id="60216"/>
    <lineage>
        <taxon>Bacteria</taxon>
        <taxon>Pseudomonadati</taxon>
        <taxon>Pseudomonadota</taxon>
        <taxon>Alphaproteobacteria</taxon>
        <taxon>Hyphomicrobiales</taxon>
        <taxon>Xanthobacteraceae</taxon>
        <taxon>Xanthobacter</taxon>
    </lineage>
</organism>
<dbReference type="OrthoDB" id="7916371at2"/>